<dbReference type="EMBL" id="QUMQ01000001">
    <property type="protein sequence ID" value="REF94888.1"/>
    <property type="molecule type" value="Genomic_DNA"/>
</dbReference>
<gene>
    <name evidence="3" type="ORF">DFJ67_0833</name>
</gene>
<keyword evidence="2" id="KW-0732">Signal</keyword>
<proteinExistence type="predicted"/>
<dbReference type="Proteomes" id="UP000256913">
    <property type="component" value="Unassembled WGS sequence"/>
</dbReference>
<feature type="signal peptide" evidence="2">
    <location>
        <begin position="1"/>
        <end position="30"/>
    </location>
</feature>
<evidence type="ECO:0000313" key="4">
    <source>
        <dbReference type="Proteomes" id="UP000256913"/>
    </source>
</evidence>
<accession>A0A3D9ZBV8</accession>
<name>A0A3D9ZBV8_9ACTN</name>
<dbReference type="AlphaFoldDB" id="A0A3D9ZBV8"/>
<dbReference type="RefSeq" id="WP_116066644.1">
    <property type="nucleotide sequence ID" value="NZ_BONB01000001.1"/>
</dbReference>
<evidence type="ECO:0000313" key="3">
    <source>
        <dbReference type="EMBL" id="REF94888.1"/>
    </source>
</evidence>
<feature type="region of interest" description="Disordered" evidence="1">
    <location>
        <begin position="143"/>
        <end position="162"/>
    </location>
</feature>
<comment type="caution">
    <text evidence="3">The sequence shown here is derived from an EMBL/GenBank/DDBJ whole genome shotgun (WGS) entry which is preliminary data.</text>
</comment>
<sequence length="162" mass="16788">MSRHVQQHSAASRFLAALCVVAALSGCGSAQEAALDQASQRARTRAQAANDNVVALLGGADYQPADDEELLADTIDRVRGTDANGYVFASRTPGPGQVEIDAGFDDSGDAGLIGPHTHALVRLCVRITGTRPGPVTINDVPCQPFNDPAQPGGPRETISLDG</sequence>
<evidence type="ECO:0000256" key="1">
    <source>
        <dbReference type="SAM" id="MobiDB-lite"/>
    </source>
</evidence>
<keyword evidence="4" id="KW-1185">Reference proteome</keyword>
<evidence type="ECO:0000256" key="2">
    <source>
        <dbReference type="SAM" id="SignalP"/>
    </source>
</evidence>
<evidence type="ECO:0008006" key="5">
    <source>
        <dbReference type="Google" id="ProtNLM"/>
    </source>
</evidence>
<protein>
    <recommendedName>
        <fullName evidence="5">LppA-like lipoprotein</fullName>
    </recommendedName>
</protein>
<reference evidence="3 4" key="1">
    <citation type="submission" date="2018-08" db="EMBL/GenBank/DDBJ databases">
        <title>Sequencing the genomes of 1000 actinobacteria strains.</title>
        <authorList>
            <person name="Klenk H.-P."/>
        </authorList>
    </citation>
    <scope>NUCLEOTIDE SEQUENCE [LARGE SCALE GENOMIC DNA]</scope>
    <source>
        <strain evidence="3 4">DSM 44099</strain>
    </source>
</reference>
<dbReference type="PROSITE" id="PS51257">
    <property type="entry name" value="PROKAR_LIPOPROTEIN"/>
    <property type="match status" value="1"/>
</dbReference>
<feature type="chain" id="PRO_5039466245" description="LppA-like lipoprotein" evidence="2">
    <location>
        <begin position="31"/>
        <end position="162"/>
    </location>
</feature>
<organism evidence="3 4">
    <name type="scientific">Asanoa ferruginea</name>
    <dbReference type="NCBI Taxonomy" id="53367"/>
    <lineage>
        <taxon>Bacteria</taxon>
        <taxon>Bacillati</taxon>
        <taxon>Actinomycetota</taxon>
        <taxon>Actinomycetes</taxon>
        <taxon>Micromonosporales</taxon>
        <taxon>Micromonosporaceae</taxon>
        <taxon>Asanoa</taxon>
    </lineage>
</organism>